<dbReference type="InterPro" id="IPR013249">
    <property type="entry name" value="RNA_pol_sigma70_r4_t2"/>
</dbReference>
<keyword evidence="9" id="KW-1185">Reference proteome</keyword>
<dbReference type="InterPro" id="IPR013325">
    <property type="entry name" value="RNA_pol_sigma_r2"/>
</dbReference>
<feature type="domain" description="RNA polymerase sigma-70 region 2" evidence="6">
    <location>
        <begin position="21"/>
        <end position="81"/>
    </location>
</feature>
<dbReference type="GO" id="GO:0006352">
    <property type="term" value="P:DNA-templated transcription initiation"/>
    <property type="evidence" value="ECO:0007669"/>
    <property type="project" value="InterPro"/>
</dbReference>
<comment type="similarity">
    <text evidence="1">Belongs to the sigma-70 factor family. ECF subfamily.</text>
</comment>
<dbReference type="InterPro" id="IPR036388">
    <property type="entry name" value="WH-like_DNA-bd_sf"/>
</dbReference>
<sequence>MSVKLNPFRTMGSKEEENHWTEYYPKLQRYCRFLAQNEWDGDDIAQETYLKALRYHQHKISPALLNKIAYHHWIDQLRKRKHETLEAELDFSSQESTKQLDEVRNSVEMLICKFTPKQAVIFLLKEAFQYQLKEIAEILGTTEMAVKASLHRGKKRLEKTLEEEEAFSVESFWDEEEKEELTEIFYEALKEQDPSVLIKAIPSITAISNVTSFYANAKSSYKNPSPSSTLCMAA</sequence>
<dbReference type="InterPro" id="IPR013324">
    <property type="entry name" value="RNA_pol_sigma_r3/r4-like"/>
</dbReference>
<dbReference type="Pfam" id="PF08281">
    <property type="entry name" value="Sigma70_r4_2"/>
    <property type="match status" value="1"/>
</dbReference>
<evidence type="ECO:0000313" key="9">
    <source>
        <dbReference type="Proteomes" id="UP000319671"/>
    </source>
</evidence>
<keyword evidence="5" id="KW-0804">Transcription</keyword>
<evidence type="ECO:0000256" key="5">
    <source>
        <dbReference type="ARBA" id="ARBA00023163"/>
    </source>
</evidence>
<evidence type="ECO:0000256" key="2">
    <source>
        <dbReference type="ARBA" id="ARBA00023015"/>
    </source>
</evidence>
<dbReference type="NCBIfam" id="TIGR02937">
    <property type="entry name" value="sigma70-ECF"/>
    <property type="match status" value="1"/>
</dbReference>
<feature type="domain" description="RNA polymerase sigma factor 70 region 4 type 2" evidence="7">
    <location>
        <begin position="106"/>
        <end position="157"/>
    </location>
</feature>
<evidence type="ECO:0000259" key="6">
    <source>
        <dbReference type="Pfam" id="PF04542"/>
    </source>
</evidence>
<dbReference type="SUPFAM" id="SSF88659">
    <property type="entry name" value="Sigma3 and sigma4 domains of RNA polymerase sigma factors"/>
    <property type="match status" value="1"/>
</dbReference>
<dbReference type="Proteomes" id="UP000319671">
    <property type="component" value="Unassembled WGS sequence"/>
</dbReference>
<evidence type="ECO:0000256" key="1">
    <source>
        <dbReference type="ARBA" id="ARBA00010641"/>
    </source>
</evidence>
<gene>
    <name evidence="8" type="ORF">FB550_101270</name>
</gene>
<dbReference type="SUPFAM" id="SSF88946">
    <property type="entry name" value="Sigma2 domain of RNA polymerase sigma factors"/>
    <property type="match status" value="1"/>
</dbReference>
<evidence type="ECO:0000313" key="8">
    <source>
        <dbReference type="EMBL" id="TWE08253.1"/>
    </source>
</evidence>
<evidence type="ECO:0000259" key="7">
    <source>
        <dbReference type="Pfam" id="PF08281"/>
    </source>
</evidence>
<dbReference type="Pfam" id="PF04542">
    <property type="entry name" value="Sigma70_r2"/>
    <property type="match status" value="1"/>
</dbReference>
<accession>A0A561DY08</accession>
<dbReference type="PANTHER" id="PTHR43133">
    <property type="entry name" value="RNA POLYMERASE ECF-TYPE SIGMA FACTO"/>
    <property type="match status" value="1"/>
</dbReference>
<protein>
    <submittedName>
        <fullName evidence="8">RNA polymerase sigma-70 factor (ECF subfamily)</fullName>
    </submittedName>
</protein>
<comment type="caution">
    <text evidence="8">The sequence shown here is derived from an EMBL/GenBank/DDBJ whole genome shotgun (WGS) entry which is preliminary data.</text>
</comment>
<keyword evidence="3" id="KW-0731">Sigma factor</keyword>
<dbReference type="Gene3D" id="1.10.10.10">
    <property type="entry name" value="Winged helix-like DNA-binding domain superfamily/Winged helix DNA-binding domain"/>
    <property type="match status" value="1"/>
</dbReference>
<dbReference type="PANTHER" id="PTHR43133:SF8">
    <property type="entry name" value="RNA POLYMERASE SIGMA FACTOR HI_1459-RELATED"/>
    <property type="match status" value="1"/>
</dbReference>
<dbReference type="GO" id="GO:0003677">
    <property type="term" value="F:DNA binding"/>
    <property type="evidence" value="ECO:0007669"/>
    <property type="project" value="UniProtKB-KW"/>
</dbReference>
<organism evidence="8 9">
    <name type="scientific">Neobacillus bataviensis</name>
    <dbReference type="NCBI Taxonomy" id="220685"/>
    <lineage>
        <taxon>Bacteria</taxon>
        <taxon>Bacillati</taxon>
        <taxon>Bacillota</taxon>
        <taxon>Bacilli</taxon>
        <taxon>Bacillales</taxon>
        <taxon>Bacillaceae</taxon>
        <taxon>Neobacillus</taxon>
    </lineage>
</organism>
<dbReference type="InterPro" id="IPR039425">
    <property type="entry name" value="RNA_pol_sigma-70-like"/>
</dbReference>
<dbReference type="EMBL" id="VIVN01000001">
    <property type="protein sequence ID" value="TWE08253.1"/>
    <property type="molecule type" value="Genomic_DNA"/>
</dbReference>
<keyword evidence="4" id="KW-0238">DNA-binding</keyword>
<name>A0A561DY08_9BACI</name>
<dbReference type="InterPro" id="IPR007627">
    <property type="entry name" value="RNA_pol_sigma70_r2"/>
</dbReference>
<keyword evidence="2" id="KW-0805">Transcription regulation</keyword>
<evidence type="ECO:0000256" key="3">
    <source>
        <dbReference type="ARBA" id="ARBA00023082"/>
    </source>
</evidence>
<dbReference type="InterPro" id="IPR014284">
    <property type="entry name" value="RNA_pol_sigma-70_dom"/>
</dbReference>
<dbReference type="GO" id="GO:0016987">
    <property type="term" value="F:sigma factor activity"/>
    <property type="evidence" value="ECO:0007669"/>
    <property type="project" value="UniProtKB-KW"/>
</dbReference>
<evidence type="ECO:0000256" key="4">
    <source>
        <dbReference type="ARBA" id="ARBA00023125"/>
    </source>
</evidence>
<reference evidence="8 9" key="1">
    <citation type="submission" date="2019-06" db="EMBL/GenBank/DDBJ databases">
        <title>Sorghum-associated microbial communities from plants grown in Nebraska, USA.</title>
        <authorList>
            <person name="Schachtman D."/>
        </authorList>
    </citation>
    <scope>NUCLEOTIDE SEQUENCE [LARGE SCALE GENOMIC DNA]</scope>
    <source>
        <strain evidence="8 9">2482</strain>
    </source>
</reference>
<dbReference type="RefSeq" id="WP_144561971.1">
    <property type="nucleotide sequence ID" value="NZ_VIVN01000001.1"/>
</dbReference>
<dbReference type="AlphaFoldDB" id="A0A561DY08"/>
<dbReference type="Gene3D" id="1.10.1740.10">
    <property type="match status" value="1"/>
</dbReference>
<proteinExistence type="inferred from homology"/>